<dbReference type="Proteomes" id="UP000607397">
    <property type="component" value="Unassembled WGS sequence"/>
</dbReference>
<keyword evidence="5" id="KW-1133">Transmembrane helix</keyword>
<feature type="domain" description="TRAM" evidence="6">
    <location>
        <begin position="289"/>
        <end position="350"/>
    </location>
</feature>
<dbReference type="GO" id="GO:0016787">
    <property type="term" value="F:hydrolase activity"/>
    <property type="evidence" value="ECO:0007669"/>
    <property type="project" value="UniProtKB-KW"/>
</dbReference>
<gene>
    <name evidence="7" type="ORF">GS597_12850</name>
</gene>
<dbReference type="Gene3D" id="3.40.50.1010">
    <property type="entry name" value="5'-nuclease"/>
    <property type="match status" value="1"/>
</dbReference>
<dbReference type="SMART" id="SM00670">
    <property type="entry name" value="PINc"/>
    <property type="match status" value="1"/>
</dbReference>
<feature type="transmembrane region" description="Helical" evidence="5">
    <location>
        <begin position="41"/>
        <end position="60"/>
    </location>
</feature>
<dbReference type="PANTHER" id="PTHR11603:SF147">
    <property type="entry name" value="MEMBRANE PROTEIN"/>
    <property type="match status" value="1"/>
</dbReference>
<evidence type="ECO:0000259" key="6">
    <source>
        <dbReference type="PROSITE" id="PS50926"/>
    </source>
</evidence>
<evidence type="ECO:0000313" key="8">
    <source>
        <dbReference type="Proteomes" id="UP000607397"/>
    </source>
</evidence>
<keyword evidence="5" id="KW-0472">Membrane</keyword>
<evidence type="ECO:0000256" key="5">
    <source>
        <dbReference type="SAM" id="Phobius"/>
    </source>
</evidence>
<comment type="caution">
    <text evidence="7">The sequence shown here is derived from an EMBL/GenBank/DDBJ whole genome shotgun (WGS) entry which is preliminary data.</text>
</comment>
<evidence type="ECO:0000313" key="7">
    <source>
        <dbReference type="EMBL" id="NCJ07379.1"/>
    </source>
</evidence>
<evidence type="ECO:0000256" key="3">
    <source>
        <dbReference type="ARBA" id="ARBA00022801"/>
    </source>
</evidence>
<feature type="transmembrane region" description="Helical" evidence="5">
    <location>
        <begin position="109"/>
        <end position="130"/>
    </location>
</feature>
<dbReference type="Pfam" id="PF01850">
    <property type="entry name" value="PIN"/>
    <property type="match status" value="1"/>
</dbReference>
<feature type="transmembrane region" description="Helical" evidence="5">
    <location>
        <begin position="81"/>
        <end position="103"/>
    </location>
</feature>
<dbReference type="InterPro" id="IPR002716">
    <property type="entry name" value="PIN_dom"/>
</dbReference>
<dbReference type="GO" id="GO:0004518">
    <property type="term" value="F:nuclease activity"/>
    <property type="evidence" value="ECO:0007669"/>
    <property type="project" value="UniProtKB-KW"/>
</dbReference>
<organism evidence="7 8">
    <name type="scientific">Petrachloros mirabilis ULC683</name>
    <dbReference type="NCBI Taxonomy" id="2781853"/>
    <lineage>
        <taxon>Bacteria</taxon>
        <taxon>Bacillati</taxon>
        <taxon>Cyanobacteriota</taxon>
        <taxon>Cyanophyceae</taxon>
        <taxon>Synechococcales</taxon>
        <taxon>Petrachlorosaceae</taxon>
        <taxon>Petrachloros</taxon>
        <taxon>Petrachloros mirabilis</taxon>
    </lineage>
</organism>
<sequence length="360" mass="38368">MLDAIIVLTFILVGAALGFHSIEFLPLSTLAQVANLDGLRWVTAGFGGLIGVGFGIATQATYRRLEAQIKALPTDVLLSRAIGLAGGLLVANLMLAPIFLLPVPAKIAFLKPITAVLGSLIFAFSGISLADTHGRALLRLLNPNSLESILLSEGTLKSAPAKILDTSCIIDGRIEELLNTGFIDGQILVPNFVLLELQTVADAANDQKRARGRRGLDLLNQLQENFPQRIVIHSADYEDVATVDAKLVCLAQEINGTLVTNDYNLNKVASLQKVPVLNINDLAQALRPVYLPGDSLDLKILREGKEPAQGVGYLEDGTMVVVEDGRSHIGDELPVIVTSALQTSAGRMIFARPKASSALA</sequence>
<dbReference type="PANTHER" id="PTHR11603">
    <property type="entry name" value="AAA FAMILY ATPASE"/>
    <property type="match status" value="1"/>
</dbReference>
<evidence type="ECO:0000256" key="2">
    <source>
        <dbReference type="ARBA" id="ARBA00022722"/>
    </source>
</evidence>
<keyword evidence="4" id="KW-0460">Magnesium</keyword>
<accession>A0A8K1ZYA3</accession>
<evidence type="ECO:0000256" key="4">
    <source>
        <dbReference type="ARBA" id="ARBA00022842"/>
    </source>
</evidence>
<proteinExistence type="predicted"/>
<dbReference type="CDD" id="cd09877">
    <property type="entry name" value="PIN_YacL-like"/>
    <property type="match status" value="1"/>
</dbReference>
<name>A0A8K1ZYA3_9CYAN</name>
<dbReference type="RefSeq" id="WP_161825855.1">
    <property type="nucleotide sequence ID" value="NZ_WVIC01000025.1"/>
</dbReference>
<dbReference type="InterPro" id="IPR029060">
    <property type="entry name" value="PIN-like_dom_sf"/>
</dbReference>
<keyword evidence="8" id="KW-1185">Reference proteome</keyword>
<dbReference type="AlphaFoldDB" id="A0A8K1ZYA3"/>
<dbReference type="InterPro" id="IPR002792">
    <property type="entry name" value="TRAM_dom"/>
</dbReference>
<reference evidence="7" key="1">
    <citation type="submission" date="2019-12" db="EMBL/GenBank/DDBJ databases">
        <title>High-Quality draft genome sequences of three cyanobacteria isolated from the limestone walls of the Old Cathedral of Coimbra.</title>
        <authorList>
            <person name="Tiago I."/>
            <person name="Soares F."/>
            <person name="Portugal A."/>
        </authorList>
    </citation>
    <scope>NUCLEOTIDE SEQUENCE [LARGE SCALE GENOMIC DNA]</scope>
    <source>
        <strain evidence="7">C</strain>
    </source>
</reference>
<dbReference type="PROSITE" id="PS50926">
    <property type="entry name" value="TRAM"/>
    <property type="match status" value="1"/>
</dbReference>
<dbReference type="InterPro" id="IPR052041">
    <property type="entry name" value="Nucleic_acid_metab_PIN/TRAM"/>
</dbReference>
<protein>
    <submittedName>
        <fullName evidence="7">TRAM domain-containing protein</fullName>
    </submittedName>
</protein>
<keyword evidence="3" id="KW-0378">Hydrolase</keyword>
<dbReference type="SUPFAM" id="SSF88723">
    <property type="entry name" value="PIN domain-like"/>
    <property type="match status" value="1"/>
</dbReference>
<dbReference type="EMBL" id="WVIC01000025">
    <property type="protein sequence ID" value="NCJ07379.1"/>
    <property type="molecule type" value="Genomic_DNA"/>
</dbReference>
<comment type="cofactor">
    <cofactor evidence="1">
        <name>Mg(2+)</name>
        <dbReference type="ChEBI" id="CHEBI:18420"/>
    </cofactor>
</comment>
<dbReference type="Pfam" id="PF01938">
    <property type="entry name" value="TRAM"/>
    <property type="match status" value="1"/>
</dbReference>
<keyword evidence="2" id="KW-0540">Nuclease</keyword>
<keyword evidence="5" id="KW-0812">Transmembrane</keyword>
<evidence type="ECO:0000256" key="1">
    <source>
        <dbReference type="ARBA" id="ARBA00001946"/>
    </source>
</evidence>